<name>A0A1W4XAJ3_AGRPL</name>
<evidence type="ECO:0000313" key="6">
    <source>
        <dbReference type="Proteomes" id="UP000192223"/>
    </source>
</evidence>
<dbReference type="GO" id="GO:0000815">
    <property type="term" value="C:ESCRT III complex"/>
    <property type="evidence" value="ECO:0007669"/>
    <property type="project" value="TreeGrafter"/>
</dbReference>
<evidence type="ECO:0000256" key="1">
    <source>
        <dbReference type="ARBA" id="ARBA00004177"/>
    </source>
</evidence>
<dbReference type="OrthoDB" id="10250120at2759"/>
<evidence type="ECO:0000256" key="3">
    <source>
        <dbReference type="ARBA" id="ARBA00022753"/>
    </source>
</evidence>
<keyword evidence="3" id="KW-0967">Endosome</keyword>
<feature type="coiled-coil region" evidence="4">
    <location>
        <begin position="173"/>
        <end position="207"/>
    </location>
</feature>
<dbReference type="Pfam" id="PF03357">
    <property type="entry name" value="Snf7"/>
    <property type="match status" value="1"/>
</dbReference>
<sequence length="387" mass="44402">MCIPSEKLPPCWNDETRMNVLFAPFRSRNANPQDWDSKLAFWRNMIELYCKESKCYKFTLPDLLKVFNRNGRSPGCLEVVINEMFKLNEIKSVSEYLEETPSKSWTGWATQVLEWPIEKANGLQLVLHKLVCEEKADIKEVGFSEEPEKALTLKLIKINTKTVKPISDVDVSIHILEENEKILTKNIEKQEAEVNRIREQAKNCLKTGHRQMAKSLLIKKKELEKQLTKKCNALQNVHVLLSKVKDVEDDAEILSSYKLALTSLQNTFKKTGLTEDGVADTMLSLGDVLDTHEDIQASLSQPIKEENYSELEEELAELLSMDMKEKEQTENKQDKTQNDKVEKPIDDSKKTAAYALETVELEKKFQNLKLPEVPTSDSNQIKNKLSL</sequence>
<evidence type="ECO:0000313" key="7">
    <source>
        <dbReference type="RefSeq" id="XP_018329837.1"/>
    </source>
</evidence>
<dbReference type="Pfam" id="PF25880">
    <property type="entry name" value="WHD_CHMP7_1st"/>
    <property type="match status" value="1"/>
</dbReference>
<dbReference type="GO" id="GO:0005771">
    <property type="term" value="C:multivesicular body"/>
    <property type="evidence" value="ECO:0007669"/>
    <property type="project" value="TreeGrafter"/>
</dbReference>
<organism evidence="6 7">
    <name type="scientific">Agrilus planipennis</name>
    <name type="common">Emerald ash borer</name>
    <name type="synonym">Agrilus marcopoli</name>
    <dbReference type="NCBI Taxonomy" id="224129"/>
    <lineage>
        <taxon>Eukaryota</taxon>
        <taxon>Metazoa</taxon>
        <taxon>Ecdysozoa</taxon>
        <taxon>Arthropoda</taxon>
        <taxon>Hexapoda</taxon>
        <taxon>Insecta</taxon>
        <taxon>Pterygota</taxon>
        <taxon>Neoptera</taxon>
        <taxon>Endopterygota</taxon>
        <taxon>Coleoptera</taxon>
        <taxon>Polyphaga</taxon>
        <taxon>Elateriformia</taxon>
        <taxon>Buprestoidea</taxon>
        <taxon>Buprestidae</taxon>
        <taxon>Agrilinae</taxon>
        <taxon>Agrilus</taxon>
    </lineage>
</organism>
<feature type="region of interest" description="Disordered" evidence="5">
    <location>
        <begin position="324"/>
        <end position="349"/>
    </location>
</feature>
<protein>
    <submittedName>
        <fullName evidence="7">Charged multivesicular body protein 7 isoform X2</fullName>
    </submittedName>
</protein>
<dbReference type="GO" id="GO:0006900">
    <property type="term" value="P:vesicle budding from membrane"/>
    <property type="evidence" value="ECO:0007669"/>
    <property type="project" value="TreeGrafter"/>
</dbReference>
<dbReference type="RefSeq" id="XP_018329837.1">
    <property type="nucleotide sequence ID" value="XM_018474335.2"/>
</dbReference>
<proteinExistence type="inferred from homology"/>
<dbReference type="PANTHER" id="PTHR22761">
    <property type="entry name" value="CHARGED MULTIVESICULAR BODY PROTEIN"/>
    <property type="match status" value="1"/>
</dbReference>
<dbReference type="GO" id="GO:0009898">
    <property type="term" value="C:cytoplasmic side of plasma membrane"/>
    <property type="evidence" value="ECO:0007669"/>
    <property type="project" value="TreeGrafter"/>
</dbReference>
<comment type="subcellular location">
    <subcellularLocation>
        <location evidence="1">Endosome</location>
    </subcellularLocation>
</comment>
<feature type="compositionally biased region" description="Polar residues" evidence="5">
    <location>
        <begin position="375"/>
        <end position="387"/>
    </location>
</feature>
<keyword evidence="6" id="KW-1185">Reference proteome</keyword>
<evidence type="ECO:0000256" key="2">
    <source>
        <dbReference type="ARBA" id="ARBA00006190"/>
    </source>
</evidence>
<comment type="similarity">
    <text evidence="2">Belongs to the SNF7 family.</text>
</comment>
<feature type="region of interest" description="Disordered" evidence="5">
    <location>
        <begin position="367"/>
        <end position="387"/>
    </location>
</feature>
<reference evidence="7" key="1">
    <citation type="submission" date="2025-08" db="UniProtKB">
        <authorList>
            <consortium name="RefSeq"/>
        </authorList>
    </citation>
    <scope>IDENTIFICATION</scope>
    <source>
        <tissue evidence="7">Entire body</tissue>
    </source>
</reference>
<accession>A0A1W4XAJ3</accession>
<dbReference type="InterPro" id="IPR005024">
    <property type="entry name" value="Snf7_fam"/>
</dbReference>
<dbReference type="GO" id="GO:0032511">
    <property type="term" value="P:late endosome to vacuole transport via multivesicular body sorting pathway"/>
    <property type="evidence" value="ECO:0007669"/>
    <property type="project" value="TreeGrafter"/>
</dbReference>
<dbReference type="PANTHER" id="PTHR22761:SF10">
    <property type="entry name" value="GH13992P"/>
    <property type="match status" value="1"/>
</dbReference>
<dbReference type="GeneID" id="108740129"/>
<dbReference type="AlphaFoldDB" id="A0A1W4XAJ3"/>
<evidence type="ECO:0000256" key="4">
    <source>
        <dbReference type="SAM" id="Coils"/>
    </source>
</evidence>
<evidence type="ECO:0000256" key="5">
    <source>
        <dbReference type="SAM" id="MobiDB-lite"/>
    </source>
</evidence>
<keyword evidence="4" id="KW-0175">Coiled coil</keyword>
<gene>
    <name evidence="7" type="primary">LOC108740129</name>
</gene>
<dbReference type="Proteomes" id="UP000192223">
    <property type="component" value="Unplaced"/>
</dbReference>